<name>A0ABS2GKB2_9FIRM</name>
<dbReference type="InterPro" id="IPR055382">
    <property type="entry name" value="DUF7601"/>
</dbReference>
<dbReference type="CDD" id="cd00222">
    <property type="entry name" value="CollagenBindB"/>
    <property type="match status" value="3"/>
</dbReference>
<organism evidence="4 5">
    <name type="scientific">Hydrogenoanaerobacterium saccharovorans</name>
    <dbReference type="NCBI Taxonomy" id="474960"/>
    <lineage>
        <taxon>Bacteria</taxon>
        <taxon>Bacillati</taxon>
        <taxon>Bacillota</taxon>
        <taxon>Clostridia</taxon>
        <taxon>Eubacteriales</taxon>
        <taxon>Oscillospiraceae</taxon>
        <taxon>Hydrogenoanaerobacterium</taxon>
    </lineage>
</organism>
<keyword evidence="5" id="KW-1185">Reference proteome</keyword>
<dbReference type="Pfam" id="PF24547">
    <property type="entry name" value="DUF7601"/>
    <property type="match status" value="1"/>
</dbReference>
<evidence type="ECO:0000256" key="1">
    <source>
        <dbReference type="SAM" id="MobiDB-lite"/>
    </source>
</evidence>
<feature type="region of interest" description="Disordered" evidence="1">
    <location>
        <begin position="2699"/>
        <end position="2736"/>
    </location>
</feature>
<evidence type="ECO:0000259" key="2">
    <source>
        <dbReference type="Pfam" id="PF05738"/>
    </source>
</evidence>
<proteinExistence type="predicted"/>
<dbReference type="SUPFAM" id="SSF49478">
    <property type="entry name" value="Cna protein B-type domain"/>
    <property type="match status" value="4"/>
</dbReference>
<feature type="domain" description="CNA-B" evidence="2">
    <location>
        <begin position="2243"/>
        <end position="2330"/>
    </location>
</feature>
<reference evidence="4 5" key="1">
    <citation type="journal article" date="2021" name="Sci. Rep.">
        <title>The distribution of antibiotic resistance genes in chicken gut microbiota commensals.</title>
        <authorList>
            <person name="Juricova H."/>
            <person name="Matiasovicova J."/>
            <person name="Kubasova T."/>
            <person name="Cejkova D."/>
            <person name="Rychlik I."/>
        </authorList>
    </citation>
    <scope>NUCLEOTIDE SEQUENCE [LARGE SCALE GENOMIC DNA]</scope>
    <source>
        <strain evidence="4 5">An564</strain>
    </source>
</reference>
<evidence type="ECO:0000313" key="5">
    <source>
        <dbReference type="Proteomes" id="UP000724149"/>
    </source>
</evidence>
<feature type="domain" description="CNA-B" evidence="2">
    <location>
        <begin position="2376"/>
        <end position="2478"/>
    </location>
</feature>
<feature type="domain" description="CNA-B" evidence="2">
    <location>
        <begin position="1071"/>
        <end position="1119"/>
    </location>
</feature>
<dbReference type="EMBL" id="JACSNR010000003">
    <property type="protein sequence ID" value="MBM6922935.1"/>
    <property type="molecule type" value="Genomic_DNA"/>
</dbReference>
<feature type="compositionally biased region" description="Basic and acidic residues" evidence="1">
    <location>
        <begin position="2711"/>
        <end position="2722"/>
    </location>
</feature>
<protein>
    <submittedName>
        <fullName evidence="4">Cna B-type domain-containing protein</fullName>
    </submittedName>
</protein>
<dbReference type="Pfam" id="PF05738">
    <property type="entry name" value="Cna_B"/>
    <property type="match status" value="4"/>
</dbReference>
<dbReference type="Gene3D" id="2.60.40.1140">
    <property type="entry name" value="Collagen-binding surface protein Cna, B-type domain"/>
    <property type="match status" value="9"/>
</dbReference>
<gene>
    <name evidence="4" type="ORF">H9X81_04415</name>
</gene>
<feature type="domain" description="CNA-B" evidence="2">
    <location>
        <begin position="2486"/>
        <end position="2564"/>
    </location>
</feature>
<dbReference type="Proteomes" id="UP000724149">
    <property type="component" value="Unassembled WGS sequence"/>
</dbReference>
<dbReference type="RefSeq" id="WP_204720136.1">
    <property type="nucleotide sequence ID" value="NZ_JACSNR010000003.1"/>
</dbReference>
<evidence type="ECO:0000313" key="4">
    <source>
        <dbReference type="EMBL" id="MBM6922935.1"/>
    </source>
</evidence>
<comment type="caution">
    <text evidence="4">The sequence shown here is derived from an EMBL/GenBank/DDBJ whole genome shotgun (WGS) entry which is preliminary data.</text>
</comment>
<evidence type="ECO:0000259" key="3">
    <source>
        <dbReference type="Pfam" id="PF24547"/>
    </source>
</evidence>
<dbReference type="InterPro" id="IPR008454">
    <property type="entry name" value="Collagen-bd_Cna-like_B-typ_dom"/>
</dbReference>
<sequence length="2768" mass="306926">MESQTLELCLTLPAPFAFIEGEPEWQGSVLSLGGTEALRLDGLDSSVTIGGTSVGERELTLTLERSGSDLDSLDLTLTVPGTALRTLRPAVNLLLAAPADTQTEAGGEVELTLTLTSGGSTVTSRSSLWLSTVQDIEPTAWQAEYRQNIFWVDNNDELHNRPSTGSFTAPQLAFRITPKDGTPSGDFTVLTEENMGDLGLDALPRPTIKDLSTGGWEYIFEGNSKGLPSEIRVTDIYGDATDYTVEWQVTPQENDGYYLRPVTQEEIDGDTIDSVSQPGWYYVLKRDLTFNMVLRDGTIPSTEESKKSFRNKILDNFRFTAFWNVGDEQKTQISILRAMESYVQITEDNDNLTLTVAGVWKYNLDGSLITYKVDQLPESEGGTTPGRLPLENMGEDYLAITYNNSNVPNFGSIEDALYSGGTLNLTLTGNTEFEAYKVWMDSGTQEAIDARPDGTFQLWRYRKGADFGAAAPIRNADGTFVEVEVNTNPQPDQDGIARQHIIFWVDFDGDDHADDCLLPKYDPEGYEYIYCVKEVTQSRADSNHYKQVFGEVQDDDTLLDRIEVNGSIVEDTEGKRPAGNAYLYNGGTLSNCIDANITTRVTKTWDAASFQSELEDVRVELKLQSRPKDSDEPWEDTRLPTVTMDEFYSEQLTQISSQSVPQYDMLGRELEYRWVECGVYQGKSEENLLRDDGTFTLQQNGYSVNYQSSSVQQDGSSTLITNTLDNSLDYLVAKDWQDEQGQPMQAPAGETVTLQIFQGLPGEPLDPDPYVEITLDGAADPAPTVVNADLGITVQETEPWKGEVRNLPEFDSSGRQYEYYLLEEGDGVSRFPIYETERTEDGGYQTRVINVPRGAGNRIMVRKVWIDDSDTTHRLPVTIQAYAKENNKEISSVTLRDGVWYDYIGIGSYTADEVYILETNVGTNRVPLTTYYMDVGSANYDNPAQPDEYDKYAPDDEYTAIQYETEYHRYEATYSRDTIAGTEFLTVTNRRLGNIDLTVTKQWLDGGGGVREELLAELEKTQDNADPADQLYLAIRLDLVGGEDYYAITRNGPDTPDTITVGNPDNQVAILDQNGNRVSSVQVVSLKDSTTEYYFHNLPKYDRSGQVVHYTAVEVWVDGSGRELSRTELAQKFPDAYALIRSYSTGYSDEKYLVGELHDSDSQTMTVTNRLSGTKSVLWHKQWKDTYNYENGLRPDIYLDIYQVTHVRDNQGKPTTQVSLYQANYHWTYLEDDVGNGDQLLSPIYHWHAVFSSLPKYDSLGYEIYYYAVENTHVNAADFDYLDTAISYTLEGVLTEVGTQSAIDPGPIPTDEDGTPVAVLIPDGQSDAGRYALLEDGTFTNTASANVTVLGQKLWKTMPASYPAADLPEVTFTLQQTLGTETKDIATLTIRSWNLPVEDGAFHFGIAYTGANVVTVADDGSLKIEPAPGNDNAQPLPKYNADGERYTYTLKETAITLENRTGSKTDSKLVYLDPVINTYLVENGYRSIQGALSVKKFLQLPTDENGDPTAYPAVQFTLDRRYTRNNGSPSDWEEEVQTVTWTSAEVQEASKAAQDKTAPLENVLTFKNLDYYAPNGSRWEYRIREVTDGWLGGYEITAEPGDIDITQITTDYNAENGIAVNPDDITLNESGDNAAVAASFYNKPDDTRETVTLEFDKVWDDFGDAFRTRPDELTLTVQRQAHAQEGQDNAILPQTVDSSLYNIAVEVEDDDDDTWHYTITGTEDGELERYAPNGMPWIYRIVEEEPSGYESASGGETWTTGDPVDGVLTAGDLTNSITQTVYYRKQWLNSDSTAVTEDYLGTEITVTFQLQVWNDTASQWENGDTFFQHALDSENYTKLFGSYDFTPELTGRINDSTVWGKNHSFTGLPRFISDRQGGTTQLSYRVVETGISWDGGSQITVSVENDSKDSWQYRFTWNGAGTSPFSPKAEAYTSSIFTIQNYLNTTSITVRKEWDGDQDNAYGTRPTTGRDDYNWEVSLLVQYSTDDANWKTLTTYETVKDPDTQKPITIDHPVILHVYGVNEQDVSTANATLSGLPTHDLEGNEFTYRVRELQPDAEDNTRWYSEVNEITVEEAEDAIADENGTFHHNYTANYTADNGTLVAKNTYGSLLQFTAQKTWHGTPADSLTLELQYLKEIGADGKEVWASFPTPATVELDGTAGPKLTDPYYENTPAGSAVWTAVWEKVPTVMPGSVTGNDRNTRYRIAETVPGGYQTVDGSPTWQEVTADNPEATFTNVKSTSLTVEKKWGTSLAATSLPASITVQLYSSTNPEDAEKGNTADRLKVEGKTLILRNPNPASANWTGSFTNLPLYTADGDPIYYYAKEIQIAGKDLVKAADGCYLVTIGSKEYHFRFSFDTTTTGSYKTTLVNVEYSDITGTKTWKDNSDDYDTRPDGITLALYRKAGTGTEEVVNGADGKPLQPTWVKSGNTWTYTYTHLPQANAQGETYTYRVEEIQTTGPAGGDQYTATQNGMNLTNTLTGTVDLQVEKLWQDNDNALGLRPDEIIVELCVNGSPDPARTLTLTAANDWKGSFDGLAKYDSNGALIRYSVREESQSMPLGYRVYYGEAVTGTPESNEEPVYQFTNVADGAVTLTKKVSGSRGDTSKAFTFTFTLTSGLPSTAPADAYPYTITRQDGTPETGVIRSGETFTLRHNESITISELPGNAAYQFTESDNTGYQVSSTGASGTVLPGSTISASFENYRGGGGGGGHDPDPDPRHDHPTPSPDPELPYTGQDWRTVGLLSAGGVILLSLGLLRRRKDHEPSQPE</sequence>
<accession>A0ABS2GKB2</accession>
<feature type="domain" description="DUF7601" evidence="3">
    <location>
        <begin position="2590"/>
        <end position="2702"/>
    </location>
</feature>